<keyword evidence="2" id="KW-1133">Transmembrane helix</keyword>
<reference evidence="3 4" key="1">
    <citation type="journal article" date="2014" name="BMC Genomics">
        <title>Genome sequencing of four Aureobasidium pullulans varieties: biotechnological potential, stress tolerance, and description of new species.</title>
        <authorList>
            <person name="Gostin Ar C."/>
            <person name="Ohm R.A."/>
            <person name="Kogej T."/>
            <person name="Sonjak S."/>
            <person name="Turk M."/>
            <person name="Zajc J."/>
            <person name="Zalar P."/>
            <person name="Grube M."/>
            <person name="Sun H."/>
            <person name="Han J."/>
            <person name="Sharma A."/>
            <person name="Chiniquy J."/>
            <person name="Ngan C.Y."/>
            <person name="Lipzen A."/>
            <person name="Barry K."/>
            <person name="Grigoriev I.V."/>
            <person name="Gunde-Cimerman N."/>
        </authorList>
    </citation>
    <scope>NUCLEOTIDE SEQUENCE [LARGE SCALE GENOMIC DNA]</scope>
    <source>
        <strain evidence="3 4">CBS 147.97</strain>
    </source>
</reference>
<accession>A0A074WIA2</accession>
<evidence type="ECO:0000256" key="1">
    <source>
        <dbReference type="SAM" id="MobiDB-lite"/>
    </source>
</evidence>
<dbReference type="HOGENOM" id="CLU_541812_0_0_1"/>
<keyword evidence="2" id="KW-0812">Transmembrane</keyword>
<sequence length="503" mass="54814">MNSTMMANPTLPSDLTPCLVRQVFFALFHRIAVFYLIFSIIDCIVDRILRLRCVRKRIWILYPTVWVWYLKLWSLYLVVWYWYARLWGCQSKHWIHGEMREVKKSSKRLILQSKKSSKKWSRKVIETVAMVGGFVAEALGDFVREKMDDIRAVRVLAVHAPTTIKERKERMVVYAAEFFKDLAESLRDLHNAGLITEEDEVEQETKKEVMTKMARKEHLHSTDARRSDRVNGRTYASVAATYLKTDLENDSNRNWSNEHGNLSPGASPHRSSRLYYPSPGPSPSHRNSPGSPRSVQVSHPSPRDPPGSGTGSGVSSSNSSSAVYIPSSTASASSGYNIVMHTPSSTTSSSRRAIYTPSSTTSSGTTVNYTPGASGNGIGGTGTGDYDSSHMGAYSKSGSLSILYTPCTDTDAGEMSVGTHTPSASESSASKTRTPPSTNNTDSEDESFPGTPTSTSSSGPDSTVIYTPPRIDGLDNEDAVALGTPDSASSSSSASTSDATPSP</sequence>
<feature type="region of interest" description="Disordered" evidence="1">
    <location>
        <begin position="342"/>
        <end position="381"/>
    </location>
</feature>
<name>A0A074WIA2_9PEZI</name>
<feature type="compositionally biased region" description="Polar residues" evidence="1">
    <location>
        <begin position="284"/>
        <end position="299"/>
    </location>
</feature>
<proteinExistence type="predicted"/>
<evidence type="ECO:0000313" key="3">
    <source>
        <dbReference type="EMBL" id="KEQ72793.1"/>
    </source>
</evidence>
<feature type="compositionally biased region" description="Low complexity" evidence="1">
    <location>
        <begin position="344"/>
        <end position="373"/>
    </location>
</feature>
<dbReference type="Proteomes" id="UP000027730">
    <property type="component" value="Unassembled WGS sequence"/>
</dbReference>
<feature type="compositionally biased region" description="Polar residues" evidence="1">
    <location>
        <begin position="418"/>
        <end position="441"/>
    </location>
</feature>
<dbReference type="RefSeq" id="XP_013427216.1">
    <property type="nucleotide sequence ID" value="XM_013571762.1"/>
</dbReference>
<feature type="region of interest" description="Disordered" evidence="1">
    <location>
        <begin position="413"/>
        <end position="503"/>
    </location>
</feature>
<feature type="region of interest" description="Disordered" evidence="1">
    <location>
        <begin position="249"/>
        <end position="326"/>
    </location>
</feature>
<organism evidence="3 4">
    <name type="scientific">Aureobasidium namibiae CBS 147.97</name>
    <dbReference type="NCBI Taxonomy" id="1043004"/>
    <lineage>
        <taxon>Eukaryota</taxon>
        <taxon>Fungi</taxon>
        <taxon>Dikarya</taxon>
        <taxon>Ascomycota</taxon>
        <taxon>Pezizomycotina</taxon>
        <taxon>Dothideomycetes</taxon>
        <taxon>Dothideomycetidae</taxon>
        <taxon>Dothideales</taxon>
        <taxon>Saccotheciaceae</taxon>
        <taxon>Aureobasidium</taxon>
    </lineage>
</organism>
<dbReference type="GeneID" id="25416918"/>
<dbReference type="EMBL" id="KL584710">
    <property type="protein sequence ID" value="KEQ72793.1"/>
    <property type="molecule type" value="Genomic_DNA"/>
</dbReference>
<gene>
    <name evidence="3" type="ORF">M436DRAFT_82072</name>
</gene>
<evidence type="ECO:0000313" key="4">
    <source>
        <dbReference type="Proteomes" id="UP000027730"/>
    </source>
</evidence>
<feature type="region of interest" description="Disordered" evidence="1">
    <location>
        <begin position="199"/>
        <end position="232"/>
    </location>
</feature>
<feature type="transmembrane region" description="Helical" evidence="2">
    <location>
        <begin position="20"/>
        <end position="38"/>
    </location>
</feature>
<dbReference type="AlphaFoldDB" id="A0A074WIA2"/>
<protein>
    <submittedName>
        <fullName evidence="3">Uncharacterized protein</fullName>
    </submittedName>
</protein>
<feature type="compositionally biased region" description="Low complexity" evidence="1">
    <location>
        <begin position="484"/>
        <end position="503"/>
    </location>
</feature>
<feature type="compositionally biased region" description="Basic and acidic residues" evidence="1">
    <location>
        <begin position="203"/>
        <end position="231"/>
    </location>
</feature>
<dbReference type="STRING" id="1043004.A0A074WIA2"/>
<keyword evidence="2" id="KW-0472">Membrane</keyword>
<keyword evidence="4" id="KW-1185">Reference proteome</keyword>
<evidence type="ECO:0000256" key="2">
    <source>
        <dbReference type="SAM" id="Phobius"/>
    </source>
</evidence>
<feature type="compositionally biased region" description="Low complexity" evidence="1">
    <location>
        <begin position="448"/>
        <end position="463"/>
    </location>
</feature>
<feature type="transmembrane region" description="Helical" evidence="2">
    <location>
        <begin position="59"/>
        <end position="83"/>
    </location>
</feature>